<feature type="region of interest" description="Disordered" evidence="1">
    <location>
        <begin position="1"/>
        <end position="25"/>
    </location>
</feature>
<sequence length="449" mass="49363">MPTVWDDVHTDYSGTGERASPAGLAATEGDWRRRLEHDTPGGRLLRGNSMLEALAGGRPIHLMHTTAALDSIRASGQLYQAAGCLVGSLYCAPLFTEPGGLRPHNLGSYLLQAKQDRRTLIFEITPADPTPLKGLDYLRLGRVHLRTYLNHRSFLTDRECDGLQQCATDRVHATAELLDLLLANACGTRTPADRFVDRLADAVPAIPFLGYLYFEVLSEYLMLHSTSRRTKRMAEAGELNNRLYKCLAFAAVPTMDRLFDLALFHPDHTTLLNLIGRIEPGLAAGAAEFTRNRLSHLFACIALDADQDAEAVSFQGLDFDALTATAPSLMGQVVFRDMRTSPRYPQLFPVFEQVKALEACAYWNTQGIATPFNGTIPKGEIGINLAYPRAGHRVWTADLGTDGLLHPAEELEVTLVPRLTDLRSTALGFAAFARPPAPQDPLVLSRQCE</sequence>
<dbReference type="EMBL" id="JBEUKS010000002">
    <property type="protein sequence ID" value="MFC1438008.1"/>
    <property type="molecule type" value="Genomic_DNA"/>
</dbReference>
<evidence type="ECO:0000313" key="2">
    <source>
        <dbReference type="EMBL" id="MFC1438008.1"/>
    </source>
</evidence>
<evidence type="ECO:0000256" key="1">
    <source>
        <dbReference type="SAM" id="MobiDB-lite"/>
    </source>
</evidence>
<protein>
    <submittedName>
        <fullName evidence="2">Uncharacterized protein</fullName>
    </submittedName>
</protein>
<accession>A0ABV6XIA5</accession>
<proteinExistence type="predicted"/>
<keyword evidence="3" id="KW-1185">Reference proteome</keyword>
<name>A0ABV6XIA5_9ACTN</name>
<gene>
    <name evidence="2" type="ORF">ABUW04_07025</name>
</gene>
<feature type="compositionally biased region" description="Basic and acidic residues" evidence="1">
    <location>
        <begin position="1"/>
        <end position="10"/>
    </location>
</feature>
<dbReference type="Proteomes" id="UP001592581">
    <property type="component" value="Unassembled WGS sequence"/>
</dbReference>
<reference evidence="2 3" key="1">
    <citation type="submission" date="2024-06" db="EMBL/GenBank/DDBJ databases">
        <authorList>
            <person name="Lee S.D."/>
        </authorList>
    </citation>
    <scope>NUCLEOTIDE SEQUENCE [LARGE SCALE GENOMIC DNA]</scope>
    <source>
        <strain evidence="2 3">N1-10</strain>
    </source>
</reference>
<evidence type="ECO:0000313" key="3">
    <source>
        <dbReference type="Proteomes" id="UP001592581"/>
    </source>
</evidence>
<comment type="caution">
    <text evidence="2">The sequence shown here is derived from an EMBL/GenBank/DDBJ whole genome shotgun (WGS) entry which is preliminary data.</text>
</comment>
<dbReference type="RefSeq" id="WP_380563600.1">
    <property type="nucleotide sequence ID" value="NZ_JBEUKS010000002.1"/>
</dbReference>
<organism evidence="2 3">
    <name type="scientific">Streptacidiphilus jeojiensis</name>
    <dbReference type="NCBI Taxonomy" id="3229225"/>
    <lineage>
        <taxon>Bacteria</taxon>
        <taxon>Bacillati</taxon>
        <taxon>Actinomycetota</taxon>
        <taxon>Actinomycetes</taxon>
        <taxon>Kitasatosporales</taxon>
        <taxon>Streptomycetaceae</taxon>
        <taxon>Streptacidiphilus</taxon>
    </lineage>
</organism>